<accession>A0A7H9AQ26</accession>
<feature type="transmembrane region" description="Helical" evidence="9">
    <location>
        <begin position="20"/>
        <end position="38"/>
    </location>
</feature>
<name>A0A7H9AQ26_9FLAO</name>
<comment type="subcellular location">
    <subcellularLocation>
        <location evidence="1">Cell membrane</location>
        <topology evidence="1">Multi-pass membrane protein</topology>
    </subcellularLocation>
</comment>
<gene>
    <name evidence="10" type="ORF">HYG79_09335</name>
</gene>
<feature type="transmembrane region" description="Helical" evidence="9">
    <location>
        <begin position="44"/>
        <end position="62"/>
    </location>
</feature>
<evidence type="ECO:0000256" key="8">
    <source>
        <dbReference type="ARBA" id="ARBA00034708"/>
    </source>
</evidence>
<keyword evidence="2" id="KW-0813">Transport</keyword>
<keyword evidence="6" id="KW-0406">Ion transport</keyword>
<evidence type="ECO:0000256" key="4">
    <source>
        <dbReference type="ARBA" id="ARBA00022692"/>
    </source>
</evidence>
<dbReference type="GO" id="GO:0005254">
    <property type="term" value="F:chloride channel activity"/>
    <property type="evidence" value="ECO:0007669"/>
    <property type="project" value="InterPro"/>
</dbReference>
<evidence type="ECO:0000256" key="2">
    <source>
        <dbReference type="ARBA" id="ARBA00022448"/>
    </source>
</evidence>
<dbReference type="PANTHER" id="PTHR33281:SF19">
    <property type="entry name" value="VOLTAGE-DEPENDENT ANION CHANNEL-FORMING PROTEIN YNEE"/>
    <property type="match status" value="1"/>
</dbReference>
<evidence type="ECO:0000256" key="1">
    <source>
        <dbReference type="ARBA" id="ARBA00004651"/>
    </source>
</evidence>
<proteinExistence type="inferred from homology"/>
<dbReference type="GO" id="GO:0005886">
    <property type="term" value="C:plasma membrane"/>
    <property type="evidence" value="ECO:0007669"/>
    <property type="project" value="UniProtKB-SubCell"/>
</dbReference>
<evidence type="ECO:0000256" key="6">
    <source>
        <dbReference type="ARBA" id="ARBA00023065"/>
    </source>
</evidence>
<organism evidence="10 11">
    <name type="scientific">Costertonia aggregata</name>
    <dbReference type="NCBI Taxonomy" id="343403"/>
    <lineage>
        <taxon>Bacteria</taxon>
        <taxon>Pseudomonadati</taxon>
        <taxon>Bacteroidota</taxon>
        <taxon>Flavobacteriia</taxon>
        <taxon>Flavobacteriales</taxon>
        <taxon>Flavobacteriaceae</taxon>
        <taxon>Costertonia</taxon>
    </lineage>
</organism>
<evidence type="ECO:0000256" key="9">
    <source>
        <dbReference type="SAM" id="Phobius"/>
    </source>
</evidence>
<evidence type="ECO:0000256" key="5">
    <source>
        <dbReference type="ARBA" id="ARBA00022989"/>
    </source>
</evidence>
<reference evidence="10 11" key="1">
    <citation type="journal article" date="2006" name="Int. J. Syst. Evol. Microbiol.">
        <title>Costertonia aggregata gen. nov., sp. nov., a mesophilic marine bacterium of the family Flavobacteriaceae, isolated from a mature biofilm.</title>
        <authorList>
            <person name="Kwon K.K."/>
            <person name="Lee Y.K."/>
            <person name="Lee H.K."/>
        </authorList>
    </citation>
    <scope>NUCLEOTIDE SEQUENCE [LARGE SCALE GENOMIC DNA]</scope>
    <source>
        <strain evidence="10 11">KCCM 42265</strain>
    </source>
</reference>
<evidence type="ECO:0000313" key="11">
    <source>
        <dbReference type="Proteomes" id="UP000509302"/>
    </source>
</evidence>
<dbReference type="Pfam" id="PF25539">
    <property type="entry name" value="Bestrophin_2"/>
    <property type="match status" value="1"/>
</dbReference>
<dbReference type="PANTHER" id="PTHR33281">
    <property type="entry name" value="UPF0187 PROTEIN YNEE"/>
    <property type="match status" value="1"/>
</dbReference>
<dbReference type="RefSeq" id="WP_179241827.1">
    <property type="nucleotide sequence ID" value="NZ_CP058595.1"/>
</dbReference>
<feature type="transmembrane region" description="Helical" evidence="9">
    <location>
        <begin position="230"/>
        <end position="249"/>
    </location>
</feature>
<keyword evidence="7 9" id="KW-0472">Membrane</keyword>
<dbReference type="EMBL" id="CP058595">
    <property type="protein sequence ID" value="QLG45539.1"/>
    <property type="molecule type" value="Genomic_DNA"/>
</dbReference>
<dbReference type="KEGG" id="cagg:HYG79_09335"/>
<dbReference type="Proteomes" id="UP000509302">
    <property type="component" value="Chromosome"/>
</dbReference>
<feature type="transmembrane region" description="Helical" evidence="9">
    <location>
        <begin position="261"/>
        <end position="283"/>
    </location>
</feature>
<keyword evidence="11" id="KW-1185">Reference proteome</keyword>
<keyword evidence="5 9" id="KW-1133">Transmembrane helix</keyword>
<evidence type="ECO:0000256" key="7">
    <source>
        <dbReference type="ARBA" id="ARBA00023136"/>
    </source>
</evidence>
<dbReference type="InterPro" id="IPR044669">
    <property type="entry name" value="YneE/VCCN1/2-like"/>
</dbReference>
<comment type="similarity">
    <text evidence="8">Belongs to the anion channel-forming bestrophin (TC 1.A.46) family.</text>
</comment>
<sequence>MYIKRNIGWGLILRYAWKNFIFFTLYASSIFCIYHFLGWDFIDVPFQPLSVIGIAVAFYIGFKNSQSYDRFWEGRKIWGGIVNYSRTWAIQVLSFVKTDDSEFDKKMHTQMIYRHIAWINAVRVQLRQPKSWAIKENKMVEKVFDRHNERNISCNAAQPFISVKEFDDLAKRVNPATHLVKNQAFDICTLKEKEILDGFQEDQMQSLLEEFYNLQGKCERIKNTPFPRQYGYFSKVFTWIFVLLLPFGLLDVFEDDSMATVGAIEAWYVFLMIPFSVLISWIFTTMETIGDNSEDPFEGRINDVPMTALCRTIEIDLRDMLNEKDLPEPVAPKDNILY</sequence>
<protein>
    <recommendedName>
        <fullName evidence="12">Multidrug transporter</fullName>
    </recommendedName>
</protein>
<keyword evidence="4 9" id="KW-0812">Transmembrane</keyword>
<evidence type="ECO:0008006" key="12">
    <source>
        <dbReference type="Google" id="ProtNLM"/>
    </source>
</evidence>
<evidence type="ECO:0000313" key="10">
    <source>
        <dbReference type="EMBL" id="QLG45539.1"/>
    </source>
</evidence>
<evidence type="ECO:0000256" key="3">
    <source>
        <dbReference type="ARBA" id="ARBA00022475"/>
    </source>
</evidence>
<keyword evidence="3" id="KW-1003">Cell membrane</keyword>
<dbReference type="AlphaFoldDB" id="A0A7H9AQ26"/>